<comment type="similarity">
    <text evidence="9">Belongs to the TatA/E family.</text>
</comment>
<reference evidence="11" key="1">
    <citation type="submission" date="2021-03" db="EMBL/GenBank/DDBJ databases">
        <authorList>
            <person name="Lu T."/>
            <person name="Wang Q."/>
            <person name="Han X."/>
        </authorList>
    </citation>
    <scope>NUCLEOTIDE SEQUENCE</scope>
    <source>
        <strain evidence="11">WQ 2009</strain>
    </source>
</reference>
<evidence type="ECO:0000256" key="4">
    <source>
        <dbReference type="ARBA" id="ARBA00022692"/>
    </source>
</evidence>
<dbReference type="Pfam" id="PF02416">
    <property type="entry name" value="TatA_B_E"/>
    <property type="match status" value="1"/>
</dbReference>
<feature type="compositionally biased region" description="Basic and acidic residues" evidence="10">
    <location>
        <begin position="196"/>
        <end position="206"/>
    </location>
</feature>
<gene>
    <name evidence="9" type="primary">tatA</name>
    <name evidence="11" type="ORF">J5U18_06555</name>
</gene>
<dbReference type="GO" id="GO:0043953">
    <property type="term" value="P:protein transport by the Tat complex"/>
    <property type="evidence" value="ECO:0007669"/>
    <property type="project" value="UniProtKB-UniRule"/>
</dbReference>
<dbReference type="GO" id="GO:0008320">
    <property type="term" value="F:protein transmembrane transporter activity"/>
    <property type="evidence" value="ECO:0007669"/>
    <property type="project" value="UniProtKB-UniRule"/>
</dbReference>
<dbReference type="PRINTS" id="PR01506">
    <property type="entry name" value="TATBPROTEIN"/>
</dbReference>
<accession>A0A8T4H832</accession>
<organism evidence="11 12">
    <name type="scientific">Rhinopithecimicrobium faecis</name>
    <dbReference type="NCBI Taxonomy" id="2820698"/>
    <lineage>
        <taxon>Bacteria</taxon>
        <taxon>Pseudomonadati</taxon>
        <taxon>Bacteroidota</taxon>
        <taxon>Sphingobacteriia</taxon>
        <taxon>Sphingobacteriales</taxon>
        <taxon>Sphingobacteriaceae</taxon>
        <taxon>Rhinopithecimicrobium</taxon>
    </lineage>
</organism>
<protein>
    <recommendedName>
        <fullName evidence="9">Sec-independent protein translocase protein TatA</fullName>
    </recommendedName>
</protein>
<dbReference type="AlphaFoldDB" id="A0A8T4H832"/>
<keyword evidence="7 9" id="KW-0811">Translocation</keyword>
<feature type="transmembrane region" description="Helical" evidence="9">
    <location>
        <begin position="6"/>
        <end position="27"/>
    </location>
</feature>
<keyword evidence="5 9" id="KW-0653">Protein transport</keyword>
<evidence type="ECO:0000256" key="5">
    <source>
        <dbReference type="ARBA" id="ARBA00022927"/>
    </source>
</evidence>
<dbReference type="PANTHER" id="PTHR42982">
    <property type="entry name" value="SEC-INDEPENDENT PROTEIN TRANSLOCASE PROTEIN TATA"/>
    <property type="match status" value="1"/>
</dbReference>
<evidence type="ECO:0000256" key="6">
    <source>
        <dbReference type="ARBA" id="ARBA00022989"/>
    </source>
</evidence>
<keyword evidence="12" id="KW-1185">Reference proteome</keyword>
<evidence type="ECO:0000256" key="10">
    <source>
        <dbReference type="SAM" id="MobiDB-lite"/>
    </source>
</evidence>
<evidence type="ECO:0000256" key="2">
    <source>
        <dbReference type="ARBA" id="ARBA00022448"/>
    </source>
</evidence>
<comment type="function">
    <text evidence="9">Part of the twin-arginine translocation (Tat) system that transports large folded proteins containing a characteristic twin-arginine motif in their signal peptide across membranes. TatA could form the protein-conducting channel of the Tat system.</text>
</comment>
<proteinExistence type="inferred from homology"/>
<sequence>MYSNVFAFLNIGTQEMFLILIIALLLFGGKKLPELARGVGRGIREFKDASEGIKREISDQINNFEKEIDIKEVDPLAEVKLAEEKIKQEHESAQLATNDGGEVADAADAAENAPVKKTPQFTAPAGTFQHNPGRQPNYGEQDAYYNYGYTDHFASQESPVQTAMEDAAANAEQQALPTEQVAPVTEAEQLAATTQDPKKQAEIKEA</sequence>
<keyword evidence="6 9" id="KW-1133">Transmembrane helix</keyword>
<dbReference type="GO" id="GO:0033281">
    <property type="term" value="C:TAT protein transport complex"/>
    <property type="evidence" value="ECO:0007669"/>
    <property type="project" value="UniProtKB-UniRule"/>
</dbReference>
<comment type="subunit">
    <text evidence="9">Forms a complex with TatC.</text>
</comment>
<keyword evidence="8 9" id="KW-0472">Membrane</keyword>
<comment type="caution">
    <text evidence="11">The sequence shown here is derived from an EMBL/GenBank/DDBJ whole genome shotgun (WGS) entry which is preliminary data.</text>
</comment>
<dbReference type="HAMAP" id="MF_00236">
    <property type="entry name" value="TatA_E"/>
    <property type="match status" value="1"/>
</dbReference>
<name>A0A8T4H832_9SPHI</name>
<dbReference type="RefSeq" id="WP_353546712.1">
    <property type="nucleotide sequence ID" value="NZ_JAGKSB010000006.1"/>
</dbReference>
<dbReference type="EMBL" id="JAGKSB010000006">
    <property type="protein sequence ID" value="MBP3943222.1"/>
    <property type="molecule type" value="Genomic_DNA"/>
</dbReference>
<evidence type="ECO:0000256" key="9">
    <source>
        <dbReference type="HAMAP-Rule" id="MF_00236"/>
    </source>
</evidence>
<keyword evidence="4 9" id="KW-0812">Transmembrane</keyword>
<evidence type="ECO:0000256" key="3">
    <source>
        <dbReference type="ARBA" id="ARBA00022475"/>
    </source>
</evidence>
<dbReference type="Gene3D" id="1.20.5.3310">
    <property type="match status" value="1"/>
</dbReference>
<dbReference type="InterPro" id="IPR003369">
    <property type="entry name" value="TatA/B/E"/>
</dbReference>
<dbReference type="InterPro" id="IPR006312">
    <property type="entry name" value="TatA/E"/>
</dbReference>
<evidence type="ECO:0000256" key="7">
    <source>
        <dbReference type="ARBA" id="ARBA00023010"/>
    </source>
</evidence>
<dbReference type="Proteomes" id="UP000679691">
    <property type="component" value="Unassembled WGS sequence"/>
</dbReference>
<keyword evidence="2 9" id="KW-0813">Transport</keyword>
<feature type="region of interest" description="Disordered" evidence="10">
    <location>
        <begin position="157"/>
        <end position="206"/>
    </location>
</feature>
<comment type="subcellular location">
    <subcellularLocation>
        <location evidence="1 9">Cell membrane</location>
        <topology evidence="1 9">Single-pass membrane protein</topology>
    </subcellularLocation>
</comment>
<keyword evidence="3 9" id="KW-1003">Cell membrane</keyword>
<dbReference type="PANTHER" id="PTHR42982:SF1">
    <property type="entry name" value="SEC-INDEPENDENT PROTEIN TRANSLOCASE PROTEIN TATA"/>
    <property type="match status" value="1"/>
</dbReference>
<dbReference type="NCBIfam" id="TIGR01411">
    <property type="entry name" value="tatAE"/>
    <property type="match status" value="1"/>
</dbReference>
<evidence type="ECO:0000313" key="11">
    <source>
        <dbReference type="EMBL" id="MBP3943222.1"/>
    </source>
</evidence>
<evidence type="ECO:0000256" key="8">
    <source>
        <dbReference type="ARBA" id="ARBA00023136"/>
    </source>
</evidence>
<evidence type="ECO:0000256" key="1">
    <source>
        <dbReference type="ARBA" id="ARBA00004162"/>
    </source>
</evidence>
<evidence type="ECO:0000313" key="12">
    <source>
        <dbReference type="Proteomes" id="UP000679691"/>
    </source>
</evidence>
<feature type="region of interest" description="Disordered" evidence="10">
    <location>
        <begin position="118"/>
        <end position="143"/>
    </location>
</feature>